<evidence type="ECO:0000313" key="2">
    <source>
        <dbReference type="EMBL" id="OMJ89246.1"/>
    </source>
</evidence>
<feature type="transmembrane region" description="Helical" evidence="1">
    <location>
        <begin position="158"/>
        <end position="174"/>
    </location>
</feature>
<evidence type="ECO:0000313" key="3">
    <source>
        <dbReference type="Proteomes" id="UP000187209"/>
    </source>
</evidence>
<dbReference type="GO" id="GO:0016020">
    <property type="term" value="C:membrane"/>
    <property type="evidence" value="ECO:0007669"/>
    <property type="project" value="TreeGrafter"/>
</dbReference>
<evidence type="ECO:0000256" key="1">
    <source>
        <dbReference type="SAM" id="Phobius"/>
    </source>
</evidence>
<dbReference type="PANTHER" id="PTHR32251:SF23">
    <property type="entry name" value="3-OXO-5-ALPHA-STEROID 4-DEHYDROGENASE (DUF1295)"/>
    <property type="match status" value="1"/>
</dbReference>
<proteinExistence type="predicted"/>
<keyword evidence="1" id="KW-0472">Membrane</keyword>
<reference evidence="2 3" key="1">
    <citation type="submission" date="2016-11" db="EMBL/GenBank/DDBJ databases">
        <title>The macronuclear genome of Stentor coeruleus: a giant cell with tiny introns.</title>
        <authorList>
            <person name="Slabodnick M."/>
            <person name="Ruby J.G."/>
            <person name="Reiff S.B."/>
            <person name="Swart E.C."/>
            <person name="Gosai S."/>
            <person name="Prabakaran S."/>
            <person name="Witkowska E."/>
            <person name="Larue G.E."/>
            <person name="Fisher S."/>
            <person name="Freeman R.M."/>
            <person name="Gunawardena J."/>
            <person name="Chu W."/>
            <person name="Stover N.A."/>
            <person name="Gregory B.D."/>
            <person name="Nowacki M."/>
            <person name="Derisi J."/>
            <person name="Roy S.W."/>
            <person name="Marshall W.F."/>
            <person name="Sood P."/>
        </authorList>
    </citation>
    <scope>NUCLEOTIDE SEQUENCE [LARGE SCALE GENOMIC DNA]</scope>
    <source>
        <strain evidence="2">WM001</strain>
    </source>
</reference>
<gene>
    <name evidence="2" type="ORF">SteCoe_8634</name>
</gene>
<dbReference type="InterPro" id="IPR010721">
    <property type="entry name" value="UstE-like"/>
</dbReference>
<dbReference type="Pfam" id="PF06966">
    <property type="entry name" value="DUF1295"/>
    <property type="match status" value="1"/>
</dbReference>
<keyword evidence="1" id="KW-0812">Transmembrane</keyword>
<dbReference type="AlphaFoldDB" id="A0A1R2CJW3"/>
<evidence type="ECO:0008006" key="4">
    <source>
        <dbReference type="Google" id="ProtNLM"/>
    </source>
</evidence>
<name>A0A1R2CJW3_9CILI</name>
<sequence length="283" mass="33354">MATTFTSIGSIFLLFILSILASPYLSQLEVVFFLLALIINYAFFKSIITGNYSQVDELWTIVPTFFLYHFNHWSPRGILMFCLTLIWGFRLSFNFWRKGGYRGLEDYRWEQLRQIITNKYLWFLFNVIFISTYQSILLMLICSPVYFEDQSSLKVKDMVLGVLYLGFVMLETIADRQQWDFQSEKKALIAKGLKPKGNFITSGLFRYSRHPNFFAEQCIWWILYAFTDSWNLSIVGPILLTLLFQGSTTFTEYLSKKKYPEYAEYQKTTARLIPWFPGKAKDL</sequence>
<feature type="transmembrane region" description="Helical" evidence="1">
    <location>
        <begin position="120"/>
        <end position="146"/>
    </location>
</feature>
<feature type="transmembrane region" description="Helical" evidence="1">
    <location>
        <begin position="6"/>
        <end position="25"/>
    </location>
</feature>
<dbReference type="Gene3D" id="1.20.120.1630">
    <property type="match status" value="1"/>
</dbReference>
<comment type="caution">
    <text evidence="2">The sequence shown here is derived from an EMBL/GenBank/DDBJ whole genome shotgun (WGS) entry which is preliminary data.</text>
</comment>
<dbReference type="Proteomes" id="UP000187209">
    <property type="component" value="Unassembled WGS sequence"/>
</dbReference>
<dbReference type="EMBL" id="MPUH01000130">
    <property type="protein sequence ID" value="OMJ89246.1"/>
    <property type="molecule type" value="Genomic_DNA"/>
</dbReference>
<keyword evidence="1" id="KW-1133">Transmembrane helix</keyword>
<protein>
    <recommendedName>
        <fullName evidence="4">Steroid 5-alpha reductase C-terminal domain-containing protein</fullName>
    </recommendedName>
</protein>
<organism evidence="2 3">
    <name type="scientific">Stentor coeruleus</name>
    <dbReference type="NCBI Taxonomy" id="5963"/>
    <lineage>
        <taxon>Eukaryota</taxon>
        <taxon>Sar</taxon>
        <taxon>Alveolata</taxon>
        <taxon>Ciliophora</taxon>
        <taxon>Postciliodesmatophora</taxon>
        <taxon>Heterotrichea</taxon>
        <taxon>Heterotrichida</taxon>
        <taxon>Stentoridae</taxon>
        <taxon>Stentor</taxon>
    </lineage>
</organism>
<keyword evidence="3" id="KW-1185">Reference proteome</keyword>
<feature type="transmembrane region" description="Helical" evidence="1">
    <location>
        <begin position="32"/>
        <end position="53"/>
    </location>
</feature>
<dbReference type="PANTHER" id="PTHR32251">
    <property type="entry name" value="3-OXO-5-ALPHA-STEROID 4-DEHYDROGENASE"/>
    <property type="match status" value="1"/>
</dbReference>
<accession>A0A1R2CJW3</accession>
<feature type="transmembrane region" description="Helical" evidence="1">
    <location>
        <begin position="73"/>
        <end position="93"/>
    </location>
</feature>
<dbReference type="OrthoDB" id="201504at2759"/>